<evidence type="ECO:0000313" key="1">
    <source>
        <dbReference type="EMBL" id="KAK5043485.1"/>
    </source>
</evidence>
<comment type="caution">
    <text evidence="1">The sequence shown here is derived from an EMBL/GenBank/DDBJ whole genome shotgun (WGS) entry which is preliminary data.</text>
</comment>
<dbReference type="Proteomes" id="UP001358417">
    <property type="component" value="Unassembled WGS sequence"/>
</dbReference>
<sequence length="294" mass="33449">MSEMLTQERIARRSPTGNTSIIPYKGKLLDGLPYEKDSETLKLTRVYHFKVNGMVRPLLLIPSMIHRQEKWSPLAKGEATKDIFIASIKKHGKLTDQYWIETHVAGHVPIISRHMSLDLMRAGGRGWQWQPHSPYYISILTRRNPKTSDVKDGEIHLYMTVADGIVFGFLFPDKDGNAPPFSVHPSHLSKWEIGPTSSNLKLDPNKFSFNSTMNFPVSKGFGYIFGNLRDDNLGSTDWEFLSTRVGGFTPFNSIFKYDVETTKLVTYSDGPHRLYQGPDFIPRFPLLQKAMVGQ</sequence>
<protein>
    <submittedName>
        <fullName evidence="1">Uncharacterized protein</fullName>
    </submittedName>
</protein>
<keyword evidence="2" id="KW-1185">Reference proteome</keyword>
<evidence type="ECO:0000313" key="2">
    <source>
        <dbReference type="Proteomes" id="UP001358417"/>
    </source>
</evidence>
<proteinExistence type="predicted"/>
<dbReference type="AlphaFoldDB" id="A0AAV9MTB7"/>
<organism evidence="1 2">
    <name type="scientific">Exophiala bonariae</name>
    <dbReference type="NCBI Taxonomy" id="1690606"/>
    <lineage>
        <taxon>Eukaryota</taxon>
        <taxon>Fungi</taxon>
        <taxon>Dikarya</taxon>
        <taxon>Ascomycota</taxon>
        <taxon>Pezizomycotina</taxon>
        <taxon>Eurotiomycetes</taxon>
        <taxon>Chaetothyriomycetidae</taxon>
        <taxon>Chaetothyriales</taxon>
        <taxon>Herpotrichiellaceae</taxon>
        <taxon>Exophiala</taxon>
    </lineage>
</organism>
<dbReference type="GeneID" id="89980103"/>
<reference evidence="1 2" key="1">
    <citation type="submission" date="2023-08" db="EMBL/GenBank/DDBJ databases">
        <title>Black Yeasts Isolated from many extreme environments.</title>
        <authorList>
            <person name="Coleine C."/>
            <person name="Stajich J.E."/>
            <person name="Selbmann L."/>
        </authorList>
    </citation>
    <scope>NUCLEOTIDE SEQUENCE [LARGE SCALE GENOMIC DNA]</scope>
    <source>
        <strain evidence="1 2">CCFEE 5792</strain>
    </source>
</reference>
<name>A0AAV9MTB7_9EURO</name>
<gene>
    <name evidence="1" type="ORF">LTR84_011954</name>
</gene>
<dbReference type="RefSeq" id="XP_064699874.1">
    <property type="nucleotide sequence ID" value="XM_064855481.1"/>
</dbReference>
<accession>A0AAV9MTB7</accession>
<dbReference type="EMBL" id="JAVRRD010000062">
    <property type="protein sequence ID" value="KAK5043485.1"/>
    <property type="molecule type" value="Genomic_DNA"/>
</dbReference>